<evidence type="ECO:0000313" key="3">
    <source>
        <dbReference type="Proteomes" id="UP000007148"/>
    </source>
</evidence>
<dbReference type="Proteomes" id="UP000007148">
    <property type="component" value="Unassembled WGS sequence"/>
</dbReference>
<dbReference type="HOGENOM" id="CLU_1428497_0_0_1"/>
<keyword evidence="3" id="KW-1185">Reference proteome</keyword>
<protein>
    <submittedName>
        <fullName evidence="2">Uncharacterized protein</fullName>
    </submittedName>
</protein>
<keyword evidence="1" id="KW-0472">Membrane</keyword>
<accession>G4THJ6</accession>
<keyword evidence="1" id="KW-0812">Transmembrane</keyword>
<proteinExistence type="predicted"/>
<dbReference type="InParanoid" id="G4THJ6"/>
<feature type="transmembrane region" description="Helical" evidence="1">
    <location>
        <begin position="122"/>
        <end position="140"/>
    </location>
</feature>
<reference evidence="2 3" key="1">
    <citation type="journal article" date="2011" name="PLoS Pathog.">
        <title>Endophytic Life Strategies Decoded by Genome and Transcriptome Analyses of the Mutualistic Root Symbiont Piriformospora indica.</title>
        <authorList>
            <person name="Zuccaro A."/>
            <person name="Lahrmann U."/>
            <person name="Guldener U."/>
            <person name="Langen G."/>
            <person name="Pfiffi S."/>
            <person name="Biedenkopf D."/>
            <person name="Wong P."/>
            <person name="Samans B."/>
            <person name="Grimm C."/>
            <person name="Basiewicz M."/>
            <person name="Murat C."/>
            <person name="Martin F."/>
            <person name="Kogel K.H."/>
        </authorList>
    </citation>
    <scope>NUCLEOTIDE SEQUENCE [LARGE SCALE GENOMIC DNA]</scope>
    <source>
        <strain evidence="2 3">DSM 11827</strain>
    </source>
</reference>
<name>G4THJ6_SERID</name>
<keyword evidence="1" id="KW-1133">Transmembrane helix</keyword>
<gene>
    <name evidence="2" type="ORF">PIIN_04724</name>
</gene>
<organism evidence="2 3">
    <name type="scientific">Serendipita indica (strain DSM 11827)</name>
    <name type="common">Root endophyte fungus</name>
    <name type="synonym">Piriformospora indica</name>
    <dbReference type="NCBI Taxonomy" id="1109443"/>
    <lineage>
        <taxon>Eukaryota</taxon>
        <taxon>Fungi</taxon>
        <taxon>Dikarya</taxon>
        <taxon>Basidiomycota</taxon>
        <taxon>Agaricomycotina</taxon>
        <taxon>Agaricomycetes</taxon>
        <taxon>Sebacinales</taxon>
        <taxon>Serendipitaceae</taxon>
        <taxon>Serendipita</taxon>
    </lineage>
</organism>
<dbReference type="AlphaFoldDB" id="G4THJ6"/>
<dbReference type="EMBL" id="CAFZ01000095">
    <property type="protein sequence ID" value="CCA70789.1"/>
    <property type="molecule type" value="Genomic_DNA"/>
</dbReference>
<evidence type="ECO:0000313" key="2">
    <source>
        <dbReference type="EMBL" id="CCA70789.1"/>
    </source>
</evidence>
<evidence type="ECO:0000256" key="1">
    <source>
        <dbReference type="SAM" id="Phobius"/>
    </source>
</evidence>
<comment type="caution">
    <text evidence="2">The sequence shown here is derived from an EMBL/GenBank/DDBJ whole genome shotgun (WGS) entry which is preliminary data.</text>
</comment>
<sequence length="190" mass="20708">MVTSKPTLAAMAHCPVDYQALSTHPTASTVHTLHTTGCITRTKDSASFSYPQRTTMVGQSTHFIQAYDRSKGLSTESVLRATRAIPALHLTPATVRSMVVACMIPLAATLQQYAMRLERHQIYFVGAGLVLLVLLSLVIADGDGCDLVGYSPMNRDIFDARSPIPEVVPFGSMSPLIRNEYDARSPLFSH</sequence>